<evidence type="ECO:0000256" key="2">
    <source>
        <dbReference type="ARBA" id="ARBA00009437"/>
    </source>
</evidence>
<evidence type="ECO:0000256" key="5">
    <source>
        <dbReference type="ARBA" id="ARBA00023015"/>
    </source>
</evidence>
<evidence type="ECO:0000313" key="10">
    <source>
        <dbReference type="EMBL" id="APO77715.1"/>
    </source>
</evidence>
<keyword evidence="5" id="KW-0805">Transcription regulation</keyword>
<keyword evidence="10" id="KW-0614">Plasmid</keyword>
<comment type="function">
    <text evidence="1">NodD regulates the expression of the nodABCFE genes which encode other nodulation proteins. NodD is also a negative regulator of its own expression. Binds flavonoids as inducers.</text>
</comment>
<feature type="domain" description="HTH lysR-type" evidence="9">
    <location>
        <begin position="6"/>
        <end position="63"/>
    </location>
</feature>
<dbReference type="PANTHER" id="PTHR30118:SF6">
    <property type="entry name" value="HTH-TYPE TRANSCRIPTIONAL REGULATOR LEUO"/>
    <property type="match status" value="1"/>
</dbReference>
<evidence type="ECO:0000256" key="3">
    <source>
        <dbReference type="ARBA" id="ARBA00022458"/>
    </source>
</evidence>
<accession>A0A1L5PC77</accession>
<dbReference type="Proteomes" id="UP000185109">
    <property type="component" value="Plasmid pRsp8C3b"/>
</dbReference>
<dbReference type="CDD" id="cd08462">
    <property type="entry name" value="PBP2_NodD"/>
    <property type="match status" value="1"/>
</dbReference>
<evidence type="ECO:0000256" key="7">
    <source>
        <dbReference type="ARBA" id="ARBA00023159"/>
    </source>
</evidence>
<keyword evidence="3" id="KW-0536">Nodulation</keyword>
<dbReference type="PRINTS" id="PR00039">
    <property type="entry name" value="HTHLYSR"/>
</dbReference>
<dbReference type="InterPro" id="IPR050389">
    <property type="entry name" value="LysR-type_TF"/>
</dbReference>
<comment type="similarity">
    <text evidence="2">Belongs to the LysR transcriptional regulatory family.</text>
</comment>
<dbReference type="InterPro" id="IPR036388">
    <property type="entry name" value="WH-like_DNA-bd_sf"/>
</dbReference>
<keyword evidence="8" id="KW-0804">Transcription</keyword>
<evidence type="ECO:0000256" key="8">
    <source>
        <dbReference type="ARBA" id="ARBA00023163"/>
    </source>
</evidence>
<dbReference type="GO" id="GO:0003677">
    <property type="term" value="F:DNA binding"/>
    <property type="evidence" value="ECO:0007669"/>
    <property type="project" value="UniProtKB-KW"/>
</dbReference>
<name>A0A1L5PC77_RHIET</name>
<keyword evidence="7" id="KW-0010">Activator</keyword>
<evidence type="ECO:0000259" key="9">
    <source>
        <dbReference type="PROSITE" id="PS50931"/>
    </source>
</evidence>
<dbReference type="AlphaFoldDB" id="A0A1L5PC77"/>
<dbReference type="InterPro" id="IPR036390">
    <property type="entry name" value="WH_DNA-bd_sf"/>
</dbReference>
<geneLocation type="plasmid" evidence="11">
    <name>prsp8c3b</name>
</geneLocation>
<dbReference type="GO" id="GO:0003700">
    <property type="term" value="F:DNA-binding transcription factor activity"/>
    <property type="evidence" value="ECO:0007669"/>
    <property type="project" value="InterPro"/>
</dbReference>
<dbReference type="Pfam" id="PF00126">
    <property type="entry name" value="HTH_1"/>
    <property type="match status" value="1"/>
</dbReference>
<dbReference type="InterPro" id="IPR037416">
    <property type="entry name" value="NodD_PBP2"/>
</dbReference>
<proteinExistence type="inferred from homology"/>
<evidence type="ECO:0000256" key="4">
    <source>
        <dbReference type="ARBA" id="ARBA00022491"/>
    </source>
</evidence>
<keyword evidence="4" id="KW-0678">Repressor</keyword>
<dbReference type="GeneID" id="45960661"/>
<evidence type="ECO:0000313" key="11">
    <source>
        <dbReference type="Proteomes" id="UP000185109"/>
    </source>
</evidence>
<dbReference type="PROSITE" id="PS50931">
    <property type="entry name" value="HTH_LYSR"/>
    <property type="match status" value="1"/>
</dbReference>
<evidence type="ECO:0000256" key="6">
    <source>
        <dbReference type="ARBA" id="ARBA00023125"/>
    </source>
</evidence>
<organism evidence="10 11">
    <name type="scientific">Rhizobium etli 8C-3</name>
    <dbReference type="NCBI Taxonomy" id="538025"/>
    <lineage>
        <taxon>Bacteria</taxon>
        <taxon>Pseudomonadati</taxon>
        <taxon>Pseudomonadota</taxon>
        <taxon>Alphaproteobacteria</taxon>
        <taxon>Hyphomicrobiales</taxon>
        <taxon>Rhizobiaceae</taxon>
        <taxon>Rhizobium/Agrobacterium group</taxon>
        <taxon>Rhizobium</taxon>
    </lineage>
</organism>
<reference evidence="10 11" key="1">
    <citation type="submission" date="2016-09" db="EMBL/GenBank/DDBJ databases">
        <title>The complete genome sequences of Rhizobium gallicum, symbiovars gallicum and phaseoli, symbionts associated to common bean (Phaseolus vulgaris).</title>
        <authorList>
            <person name="Bustos P."/>
            <person name="Santamaria R.I."/>
            <person name="Perez-Carrascal O.M."/>
            <person name="Juarez S."/>
            <person name="Lozano L."/>
            <person name="Martinez-Flores I."/>
            <person name="Martinez-Romero E."/>
            <person name="Cevallos M."/>
            <person name="Romero D."/>
            <person name="Davila G."/>
            <person name="Gonzalez V."/>
        </authorList>
    </citation>
    <scope>NUCLEOTIDE SEQUENCE [LARGE SCALE GENOMIC DNA]</scope>
    <source>
        <strain evidence="10 11">8C-3</strain>
        <plasmid evidence="11">Plasmid prsp8c3b</plasmid>
    </source>
</reference>
<dbReference type="SMR" id="A0A1L5PC77"/>
<gene>
    <name evidence="10" type="primary">nodD-3</name>
    <name evidence="10" type="ORF">AM571_PB00438</name>
</gene>
<keyword evidence="6" id="KW-0238">DNA-binding</keyword>
<protein>
    <submittedName>
        <fullName evidence="10">Transcriptional regulator nodulation protein NodD 3</fullName>
    </submittedName>
</protein>
<dbReference type="Gene3D" id="1.10.10.10">
    <property type="entry name" value="Winged helix-like DNA-binding domain superfamily/Winged helix DNA-binding domain"/>
    <property type="match status" value="1"/>
</dbReference>
<dbReference type="SUPFAM" id="SSF46785">
    <property type="entry name" value="Winged helix' DNA-binding domain"/>
    <property type="match status" value="1"/>
</dbReference>
<dbReference type="SUPFAM" id="SSF53850">
    <property type="entry name" value="Periplasmic binding protein-like II"/>
    <property type="match status" value="1"/>
</dbReference>
<sequence>MRFKGLDLNLLVALDALMIERNLTAAARSINLSQPAMSAAVRRLRSYFRDELFTMRGREFVPTPRAEDLAPAIREALQHIRLNIIPWDKFTPDQSDRHFRVSLCDFVTVVLFQKILERLAREAPGISFDLLPLTDNPDELLRRGDVDFLISPPLFMSSAHPKIDLFQERLTCVGCSNNKQLEEALTAEEYSSMGHAVVRFGRTQQPTIEDCFLQEHGLKRRVEVVVSSFSMIPAALMGTDRIATVPLRLVGLFEDTIPLRMTAPPIALPTFTEAVQWPVLHDKDPANIWMRDIMVQEAARLP</sequence>
<evidence type="ECO:0000256" key="1">
    <source>
        <dbReference type="ARBA" id="ARBA00003502"/>
    </source>
</evidence>
<dbReference type="PANTHER" id="PTHR30118">
    <property type="entry name" value="HTH-TYPE TRANSCRIPTIONAL REGULATOR LEUO-RELATED"/>
    <property type="match status" value="1"/>
</dbReference>
<dbReference type="EMBL" id="CP017243">
    <property type="protein sequence ID" value="APO77715.1"/>
    <property type="molecule type" value="Genomic_DNA"/>
</dbReference>
<dbReference type="Gene3D" id="3.40.190.10">
    <property type="entry name" value="Periplasmic binding protein-like II"/>
    <property type="match status" value="2"/>
</dbReference>
<dbReference type="Pfam" id="PF03466">
    <property type="entry name" value="LysR_substrate"/>
    <property type="match status" value="1"/>
</dbReference>
<dbReference type="RefSeq" id="WP_004677763.1">
    <property type="nucleotide sequence ID" value="NZ_CP017243.1"/>
</dbReference>
<dbReference type="InterPro" id="IPR005119">
    <property type="entry name" value="LysR_subst-bd"/>
</dbReference>
<dbReference type="InterPro" id="IPR000847">
    <property type="entry name" value="LysR_HTH_N"/>
</dbReference>